<accession>A0AAE1PJT0</accession>
<evidence type="ECO:0000256" key="3">
    <source>
        <dbReference type="ARBA" id="ARBA00004554"/>
    </source>
</evidence>
<dbReference type="InterPro" id="IPR006012">
    <property type="entry name" value="Syntaxin/epimorphin_CS"/>
</dbReference>
<organism evidence="34 35">
    <name type="scientific">Petrolisthes manimaculis</name>
    <dbReference type="NCBI Taxonomy" id="1843537"/>
    <lineage>
        <taxon>Eukaryota</taxon>
        <taxon>Metazoa</taxon>
        <taxon>Ecdysozoa</taxon>
        <taxon>Arthropoda</taxon>
        <taxon>Crustacea</taxon>
        <taxon>Multicrustacea</taxon>
        <taxon>Malacostraca</taxon>
        <taxon>Eumalacostraca</taxon>
        <taxon>Eucarida</taxon>
        <taxon>Decapoda</taxon>
        <taxon>Pleocyemata</taxon>
        <taxon>Anomura</taxon>
        <taxon>Galatheoidea</taxon>
        <taxon>Porcellanidae</taxon>
        <taxon>Petrolisthes</taxon>
    </lineage>
</organism>
<evidence type="ECO:0000256" key="10">
    <source>
        <dbReference type="ARBA" id="ARBA00022775"/>
    </source>
</evidence>
<evidence type="ECO:0000256" key="17">
    <source>
        <dbReference type="ARBA" id="ARBA00023329"/>
    </source>
</evidence>
<dbReference type="Pfam" id="PF05739">
    <property type="entry name" value="SNARE"/>
    <property type="match status" value="1"/>
</dbReference>
<comment type="similarity">
    <text evidence="6 29">Belongs to the syntaxin family.</text>
</comment>
<keyword evidence="15" id="KW-0325">Glycoprotein</keyword>
<dbReference type="SUPFAM" id="SSF47661">
    <property type="entry name" value="t-snare proteins"/>
    <property type="match status" value="1"/>
</dbReference>
<evidence type="ECO:0000256" key="25">
    <source>
        <dbReference type="ARBA" id="ARBA00069713"/>
    </source>
</evidence>
<evidence type="ECO:0000256" key="4">
    <source>
        <dbReference type="ARBA" id="ARBA00004638"/>
    </source>
</evidence>
<dbReference type="GO" id="GO:0030672">
    <property type="term" value="C:synaptic vesicle membrane"/>
    <property type="evidence" value="ECO:0007669"/>
    <property type="project" value="UniProtKB-SubCell"/>
</dbReference>
<feature type="transmembrane region" description="Helical" evidence="31">
    <location>
        <begin position="634"/>
        <end position="653"/>
    </location>
</feature>
<keyword evidence="12 31" id="KW-1133">Transmembrane helix</keyword>
<evidence type="ECO:0000256" key="15">
    <source>
        <dbReference type="ARBA" id="ARBA00023180"/>
    </source>
</evidence>
<evidence type="ECO:0000256" key="27">
    <source>
        <dbReference type="ARBA" id="ARBA00081195"/>
    </source>
</evidence>
<keyword evidence="9 31" id="KW-0812">Transmembrane</keyword>
<dbReference type="InterPro" id="IPR020846">
    <property type="entry name" value="MFS_dom"/>
</dbReference>
<evidence type="ECO:0000256" key="28">
    <source>
        <dbReference type="ARBA" id="ARBA00081925"/>
    </source>
</evidence>
<dbReference type="InterPro" id="IPR050382">
    <property type="entry name" value="MFS_Na/Anion_cotransporter"/>
</dbReference>
<evidence type="ECO:0000256" key="7">
    <source>
        <dbReference type="ARBA" id="ARBA00022448"/>
    </source>
</evidence>
<evidence type="ECO:0000256" key="14">
    <source>
        <dbReference type="ARBA" id="ARBA00023136"/>
    </source>
</evidence>
<evidence type="ECO:0000256" key="26">
    <source>
        <dbReference type="ARBA" id="ARBA00080244"/>
    </source>
</evidence>
<dbReference type="GO" id="GO:0005765">
    <property type="term" value="C:lysosomal membrane"/>
    <property type="evidence" value="ECO:0007669"/>
    <property type="project" value="UniProtKB-SubCell"/>
</dbReference>
<evidence type="ECO:0000256" key="2">
    <source>
        <dbReference type="ARBA" id="ARBA00004432"/>
    </source>
</evidence>
<evidence type="ECO:0000256" key="23">
    <source>
        <dbReference type="ARBA" id="ARBA00051612"/>
    </source>
</evidence>
<feature type="domain" description="Major facilitator superfamily (MFS) profile" evidence="33">
    <location>
        <begin position="341"/>
        <end position="793"/>
    </location>
</feature>
<proteinExistence type="inferred from homology"/>
<dbReference type="CDD" id="cd17318">
    <property type="entry name" value="MFS_SLC17"/>
    <property type="match status" value="1"/>
</dbReference>
<feature type="compositionally biased region" description="Basic and acidic residues" evidence="30">
    <location>
        <begin position="801"/>
        <end position="819"/>
    </location>
</feature>
<comment type="function">
    <text evidence="24">Receptor for CM101, a polysaccharide produced by group B Streptococcus with antipathoangiogenic properties.</text>
</comment>
<feature type="region of interest" description="Disordered" evidence="30">
    <location>
        <begin position="795"/>
        <end position="819"/>
    </location>
</feature>
<feature type="domain" description="T-SNARE coiled-coil homology" evidence="32">
    <location>
        <begin position="186"/>
        <end position="248"/>
    </location>
</feature>
<reference evidence="34" key="1">
    <citation type="submission" date="2023-11" db="EMBL/GenBank/DDBJ databases">
        <title>Genome assemblies of two species of porcelain crab, Petrolisthes cinctipes and Petrolisthes manimaculis (Anomura: Porcellanidae).</title>
        <authorList>
            <person name="Angst P."/>
        </authorList>
    </citation>
    <scope>NUCLEOTIDE SEQUENCE</scope>
    <source>
        <strain evidence="34">PB745_02</strain>
        <tissue evidence="34">Gill</tissue>
    </source>
</reference>
<feature type="transmembrane region" description="Helical" evidence="31">
    <location>
        <begin position="734"/>
        <end position="757"/>
    </location>
</feature>
<keyword evidence="7" id="KW-0813">Transport</keyword>
<feature type="transmembrane region" description="Helical" evidence="31">
    <location>
        <begin position="471"/>
        <end position="496"/>
    </location>
</feature>
<keyword evidence="11" id="KW-0769">Symport</keyword>
<feature type="transmembrane region" description="Helical" evidence="31">
    <location>
        <begin position="674"/>
        <end position="694"/>
    </location>
</feature>
<keyword evidence="16" id="KW-0458">Lysosome</keyword>
<evidence type="ECO:0000256" key="22">
    <source>
        <dbReference type="ARBA" id="ARBA00051447"/>
    </source>
</evidence>
<dbReference type="Pfam" id="PF07690">
    <property type="entry name" value="MFS_1"/>
    <property type="match status" value="1"/>
</dbReference>
<dbReference type="Pfam" id="PF14523">
    <property type="entry name" value="Syntaxin_2"/>
    <property type="match status" value="1"/>
</dbReference>
<dbReference type="FunFam" id="1.20.1250.20:FF:000067">
    <property type="entry name" value="sialin isoform X2"/>
    <property type="match status" value="1"/>
</dbReference>
<evidence type="ECO:0000256" key="18">
    <source>
        <dbReference type="ARBA" id="ARBA00050101"/>
    </source>
</evidence>
<dbReference type="PROSITE" id="PS00914">
    <property type="entry name" value="SYNTAXIN"/>
    <property type="match status" value="1"/>
</dbReference>
<feature type="transmembrane region" description="Helical" evidence="31">
    <location>
        <begin position="700"/>
        <end position="722"/>
    </location>
</feature>
<evidence type="ECO:0000256" key="29">
    <source>
        <dbReference type="RuleBase" id="RU003858"/>
    </source>
</evidence>
<evidence type="ECO:0000259" key="33">
    <source>
        <dbReference type="PROSITE" id="PS50850"/>
    </source>
</evidence>
<dbReference type="InterPro" id="IPR006011">
    <property type="entry name" value="Syntaxin_N"/>
</dbReference>
<feature type="transmembrane region" description="Helical" evidence="31">
    <location>
        <begin position="508"/>
        <end position="526"/>
    </location>
</feature>
<evidence type="ECO:0000256" key="13">
    <source>
        <dbReference type="ARBA" id="ARBA00023018"/>
    </source>
</evidence>
<evidence type="ECO:0000313" key="35">
    <source>
        <dbReference type="Proteomes" id="UP001292094"/>
    </source>
</evidence>
<dbReference type="PANTHER" id="PTHR11662">
    <property type="entry name" value="SOLUTE CARRIER FAMILY 17"/>
    <property type="match status" value="1"/>
</dbReference>
<dbReference type="GO" id="GO:0006836">
    <property type="term" value="P:neurotransmitter transport"/>
    <property type="evidence" value="ECO:0007669"/>
    <property type="project" value="UniProtKB-KW"/>
</dbReference>
<evidence type="ECO:0000256" key="31">
    <source>
        <dbReference type="SAM" id="Phobius"/>
    </source>
</evidence>
<dbReference type="InterPro" id="IPR036259">
    <property type="entry name" value="MFS_trans_sf"/>
</dbReference>
<keyword evidence="8" id="KW-1003">Cell membrane</keyword>
<evidence type="ECO:0000256" key="1">
    <source>
        <dbReference type="ARBA" id="ARBA00004211"/>
    </source>
</evidence>
<dbReference type="GO" id="GO:0005484">
    <property type="term" value="F:SNAP receptor activity"/>
    <property type="evidence" value="ECO:0007669"/>
    <property type="project" value="InterPro"/>
</dbReference>
<feature type="transmembrane region" description="Helical" evidence="31">
    <location>
        <begin position="769"/>
        <end position="787"/>
    </location>
</feature>
<comment type="catalytic activity">
    <reaction evidence="19">
        <text>L-aspartate(out) = L-aspartate(in)</text>
        <dbReference type="Rhea" id="RHEA:66332"/>
        <dbReference type="ChEBI" id="CHEBI:29991"/>
    </reaction>
    <physiologicalReaction direction="left-to-right" evidence="19">
        <dbReference type="Rhea" id="RHEA:66333"/>
    </physiologicalReaction>
</comment>
<comment type="catalytic activity">
    <reaction evidence="23">
        <text>D-glucuronate(out) + H(+)(out) = D-glucuronate(in) + H(+)(in)</text>
        <dbReference type="Rhea" id="RHEA:72591"/>
        <dbReference type="ChEBI" id="CHEBI:15378"/>
        <dbReference type="ChEBI" id="CHEBI:58720"/>
    </reaction>
    <physiologicalReaction direction="left-to-right" evidence="23">
        <dbReference type="Rhea" id="RHEA:72592"/>
    </physiologicalReaction>
</comment>
<evidence type="ECO:0000256" key="30">
    <source>
        <dbReference type="SAM" id="MobiDB-lite"/>
    </source>
</evidence>
<evidence type="ECO:0000256" key="5">
    <source>
        <dbReference type="ARBA" id="ARBA00004656"/>
    </source>
</evidence>
<dbReference type="GO" id="GO:0006820">
    <property type="term" value="P:monoatomic anion transport"/>
    <property type="evidence" value="ECO:0007669"/>
    <property type="project" value="TreeGrafter"/>
</dbReference>
<dbReference type="GO" id="GO:0016323">
    <property type="term" value="C:basolateral plasma membrane"/>
    <property type="evidence" value="ECO:0007669"/>
    <property type="project" value="UniProtKB-SubCell"/>
</dbReference>
<dbReference type="GO" id="GO:0015293">
    <property type="term" value="F:symporter activity"/>
    <property type="evidence" value="ECO:0007669"/>
    <property type="project" value="UniProtKB-KW"/>
</dbReference>
<dbReference type="EMBL" id="JAWZYT010001723">
    <property type="protein sequence ID" value="KAK4309729.1"/>
    <property type="molecule type" value="Genomic_DNA"/>
</dbReference>
<comment type="subcellular location">
    <subcellularLocation>
        <location evidence="3">Basolateral cell membrane</location>
        <topology evidence="3">Multi-pass membrane protein</topology>
    </subcellularLocation>
    <subcellularLocation>
        <location evidence="4">Cytoplasmic vesicle</location>
        <location evidence="4">Secretory vesicle membrane</location>
        <topology evidence="4">Multi-pass membrane protein</topology>
    </subcellularLocation>
    <subcellularLocation>
        <location evidence="2">Cytoplasmic vesicle</location>
        <location evidence="2">Secretory vesicle</location>
        <location evidence="2">Synaptic vesicle membrane</location>
    </subcellularLocation>
    <subcellularLocation>
        <location evidence="5">Lysosome membrane</location>
    </subcellularLocation>
    <subcellularLocation>
        <location evidence="1">Membrane</location>
        <topology evidence="1">Single-pass type IV membrane protein</topology>
    </subcellularLocation>
</comment>
<dbReference type="SMART" id="SM00503">
    <property type="entry name" value="SynN"/>
    <property type="match status" value="1"/>
</dbReference>
<dbReference type="AlphaFoldDB" id="A0AAE1PJT0"/>
<dbReference type="Proteomes" id="UP001292094">
    <property type="component" value="Unassembled WGS sequence"/>
</dbReference>
<evidence type="ECO:0000259" key="32">
    <source>
        <dbReference type="PROSITE" id="PS50192"/>
    </source>
</evidence>
<keyword evidence="14 31" id="KW-0472">Membrane</keyword>
<evidence type="ECO:0000256" key="12">
    <source>
        <dbReference type="ARBA" id="ARBA00022989"/>
    </source>
</evidence>
<dbReference type="PROSITE" id="PS50850">
    <property type="entry name" value="MFS"/>
    <property type="match status" value="1"/>
</dbReference>
<feature type="transmembrane region" description="Helical" evidence="31">
    <location>
        <begin position="342"/>
        <end position="368"/>
    </location>
</feature>
<comment type="catalytic activity">
    <reaction evidence="22">
        <text>L-glutamate(out) = L-glutamate(in)</text>
        <dbReference type="Rhea" id="RHEA:66336"/>
        <dbReference type="ChEBI" id="CHEBI:29985"/>
    </reaction>
    <physiologicalReaction direction="left-to-right" evidence="22">
        <dbReference type="Rhea" id="RHEA:66337"/>
    </physiologicalReaction>
</comment>
<evidence type="ECO:0000256" key="6">
    <source>
        <dbReference type="ARBA" id="ARBA00009063"/>
    </source>
</evidence>
<dbReference type="GO" id="GO:0016192">
    <property type="term" value="P:vesicle-mediated transport"/>
    <property type="evidence" value="ECO:0007669"/>
    <property type="project" value="InterPro"/>
</dbReference>
<dbReference type="PROSITE" id="PS50192">
    <property type="entry name" value="T_SNARE"/>
    <property type="match status" value="1"/>
</dbReference>
<evidence type="ECO:0000256" key="21">
    <source>
        <dbReference type="ARBA" id="ARBA00051403"/>
    </source>
</evidence>
<dbReference type="Gene3D" id="1.20.58.70">
    <property type="match status" value="1"/>
</dbReference>
<feature type="transmembrane region" description="Helical" evidence="31">
    <location>
        <begin position="263"/>
        <end position="284"/>
    </location>
</feature>
<keyword evidence="13" id="KW-0770">Synapse</keyword>
<evidence type="ECO:0000256" key="8">
    <source>
        <dbReference type="ARBA" id="ARBA00022475"/>
    </source>
</evidence>
<evidence type="ECO:0000256" key="11">
    <source>
        <dbReference type="ARBA" id="ARBA00022847"/>
    </source>
</evidence>
<dbReference type="CDD" id="cd15847">
    <property type="entry name" value="SNARE_syntaxin7_like"/>
    <property type="match status" value="1"/>
</dbReference>
<evidence type="ECO:0000256" key="20">
    <source>
        <dbReference type="ARBA" id="ARBA00050625"/>
    </source>
</evidence>
<dbReference type="Gene3D" id="1.20.1250.20">
    <property type="entry name" value="MFS general substrate transporter like domains"/>
    <property type="match status" value="2"/>
</dbReference>
<keyword evidence="17" id="KW-0968">Cytoplasmic vesicle</keyword>
<dbReference type="FunFam" id="1.20.1250.20:FF:000003">
    <property type="entry name" value="Solute carrier family 17 member 3"/>
    <property type="match status" value="1"/>
</dbReference>
<comment type="catalytic activity">
    <reaction evidence="20">
        <text>N-acetylneuraminate(in) + H(+)(in) = N-acetylneuraminate(out) + H(+)(out)</text>
        <dbReference type="Rhea" id="RHEA:28987"/>
        <dbReference type="ChEBI" id="CHEBI:15378"/>
        <dbReference type="ChEBI" id="CHEBI:35418"/>
    </reaction>
    <physiologicalReaction direction="right-to-left" evidence="20">
        <dbReference type="Rhea" id="RHEA:28989"/>
    </physiologicalReaction>
</comment>
<evidence type="ECO:0000256" key="19">
    <source>
        <dbReference type="ARBA" id="ARBA00050554"/>
    </source>
</evidence>
<comment type="catalytic activity">
    <reaction evidence="18">
        <text>2 nitrate(out) + H(+)(out) = 2 nitrate(in) + H(+)(in)</text>
        <dbReference type="Rhea" id="RHEA:71539"/>
        <dbReference type="ChEBI" id="CHEBI:15378"/>
        <dbReference type="ChEBI" id="CHEBI:17632"/>
    </reaction>
    <physiologicalReaction direction="left-to-right" evidence="18">
        <dbReference type="Rhea" id="RHEA:71540"/>
    </physiologicalReaction>
</comment>
<evidence type="ECO:0000256" key="9">
    <source>
        <dbReference type="ARBA" id="ARBA00022692"/>
    </source>
</evidence>
<gene>
    <name evidence="34" type="ORF">Pmani_018658</name>
</gene>
<dbReference type="SMART" id="SM00397">
    <property type="entry name" value="t_SNARE"/>
    <property type="match status" value="1"/>
</dbReference>
<feature type="transmembrane region" description="Helical" evidence="31">
    <location>
        <begin position="532"/>
        <end position="552"/>
    </location>
</feature>
<feature type="compositionally biased region" description="Polar residues" evidence="30">
    <location>
        <begin position="14"/>
        <end position="25"/>
    </location>
</feature>
<evidence type="ECO:0000313" key="34">
    <source>
        <dbReference type="EMBL" id="KAK4309729.1"/>
    </source>
</evidence>
<protein>
    <recommendedName>
        <fullName evidence="25">Sialin</fullName>
    </recommendedName>
    <alternativeName>
        <fullName evidence="28">H(+)/nitrate cotransporter</fullName>
    </alternativeName>
    <alternativeName>
        <fullName evidence="26">H(+)/sialic acid cotransporter</fullName>
    </alternativeName>
    <alternativeName>
        <fullName evidence="27">Vesicular excitatory amino acid transporter</fullName>
    </alternativeName>
</protein>
<comment type="catalytic activity">
    <reaction evidence="21">
        <text>N-acetyl-L-aspartyl-L-glutamate(out) = N-acetyl-L-aspartyl-L-glutamate(in)</text>
        <dbReference type="Rhea" id="RHEA:72599"/>
        <dbReference type="ChEBI" id="CHEBI:76931"/>
    </reaction>
    <physiologicalReaction direction="left-to-right" evidence="21">
        <dbReference type="Rhea" id="RHEA:72600"/>
    </physiologicalReaction>
</comment>
<dbReference type="GO" id="GO:0006886">
    <property type="term" value="P:intracellular protein transport"/>
    <property type="evidence" value="ECO:0007669"/>
    <property type="project" value="InterPro"/>
</dbReference>
<dbReference type="Gene3D" id="1.20.5.110">
    <property type="match status" value="1"/>
</dbReference>
<feature type="transmembrane region" description="Helical" evidence="31">
    <location>
        <begin position="443"/>
        <end position="465"/>
    </location>
</feature>
<evidence type="ECO:0000256" key="24">
    <source>
        <dbReference type="ARBA" id="ARBA00056891"/>
    </source>
</evidence>
<dbReference type="PANTHER" id="PTHR11662:SF399">
    <property type="entry name" value="FI19708P1-RELATED"/>
    <property type="match status" value="1"/>
</dbReference>
<sequence>MASAYSHLREEGGNNRTYGSTSSPPSVDFAPARQQSGTEFFQICDRITTHLFTINNATTTLERSLKQVGTPTDSQQLRDRITQINSSAGAAVQETTGLLRSLQPLTRGDKQRRIQTTRLQNEFQAAASRFSDIQKRAVELVRTARLPADMVAVDEDTATSTTEEMIAAEQQRQQRMKEVEDLEFQAAMHAERDERVRQLEGDIIDINEIMRDLSSMVVEQGQMIDSIEDNVDTAAGHVEEGREELIKAAQYQNKSRRKLCICILLLFIVLSIIAIIIVTVPCWMRGWSILGIWRWVMSKAGYYSLLTPLDHHSDKLQFQKEEECVGQVENNRGARFGKRHELILLLFFGFASLYSMRVNLSVAIVAMVRLRPKSNTEKMHIEDTCPLPSQEGEKISSPLGYYGGEFDWDEKTQGMLLGSFFYGYTLTNYLGGRLADRMGGGRMIYGCGVALTALLTLLSPLAAWHSKEAFIAIRVLEGMTEGVTFPSMNVMLTYWIPPQERARSLSRIVGGCQFGTVVTLAISGWLTQTWLGWPSVFYGFGLCGLLWSFFWFKFAYDSPDVHPTISYQEKMYIKKGIGEHRGMKGKEVPWRSLLTSPPFLAVVVTHVGNNWGFYCLLTELPTYLKNIQHYDMKQNGVVSAAPYLTMWLFSLVYSGLVDRMLELGTLSTKRVRQISMVIGNYLPMVCVALVVPWAGCDRHLAVGLICLAVGASGATFCGFHCAFQELAPNYSGTLSGISNTVATIPGFLAPALTGTIINNQQTLSRWGEVFKLVAVVYLVVCSLYLMFMSVETQSWNQQHPPSDKSKQPDRRNLGELKSV</sequence>
<feature type="region of interest" description="Disordered" evidence="30">
    <location>
        <begin position="1"/>
        <end position="31"/>
    </location>
</feature>
<dbReference type="GO" id="GO:0046942">
    <property type="term" value="P:carboxylic acid transport"/>
    <property type="evidence" value="ECO:0007669"/>
    <property type="project" value="UniProtKB-ARBA"/>
</dbReference>
<dbReference type="SUPFAM" id="SSF103473">
    <property type="entry name" value="MFS general substrate transporter"/>
    <property type="match status" value="1"/>
</dbReference>
<evidence type="ECO:0000256" key="16">
    <source>
        <dbReference type="ARBA" id="ARBA00023228"/>
    </source>
</evidence>
<keyword evidence="35" id="KW-1185">Reference proteome</keyword>
<dbReference type="InterPro" id="IPR011701">
    <property type="entry name" value="MFS"/>
</dbReference>
<dbReference type="InterPro" id="IPR000727">
    <property type="entry name" value="T_SNARE_dom"/>
</dbReference>
<keyword evidence="10" id="KW-0532">Neurotransmitter transport</keyword>
<dbReference type="InterPro" id="IPR010989">
    <property type="entry name" value="SNARE"/>
</dbReference>
<comment type="caution">
    <text evidence="34">The sequence shown here is derived from an EMBL/GenBank/DDBJ whole genome shotgun (WGS) entry which is preliminary data.</text>
</comment>
<name>A0AAE1PJT0_9EUCA</name>